<evidence type="ECO:0000313" key="3">
    <source>
        <dbReference type="Proteomes" id="UP000324897"/>
    </source>
</evidence>
<feature type="non-terminal residue" evidence="2">
    <location>
        <position position="1"/>
    </location>
</feature>
<dbReference type="Proteomes" id="UP000324897">
    <property type="component" value="Chromosome 4"/>
</dbReference>
<evidence type="ECO:0000313" key="2">
    <source>
        <dbReference type="EMBL" id="TVU41254.1"/>
    </source>
</evidence>
<organism evidence="2 3">
    <name type="scientific">Eragrostis curvula</name>
    <name type="common">weeping love grass</name>
    <dbReference type="NCBI Taxonomy" id="38414"/>
    <lineage>
        <taxon>Eukaryota</taxon>
        <taxon>Viridiplantae</taxon>
        <taxon>Streptophyta</taxon>
        <taxon>Embryophyta</taxon>
        <taxon>Tracheophyta</taxon>
        <taxon>Spermatophyta</taxon>
        <taxon>Magnoliopsida</taxon>
        <taxon>Liliopsida</taxon>
        <taxon>Poales</taxon>
        <taxon>Poaceae</taxon>
        <taxon>PACMAD clade</taxon>
        <taxon>Chloridoideae</taxon>
        <taxon>Eragrostideae</taxon>
        <taxon>Eragrostidinae</taxon>
        <taxon>Eragrostis</taxon>
    </lineage>
</organism>
<comment type="caution">
    <text evidence="2">The sequence shown here is derived from an EMBL/GenBank/DDBJ whole genome shotgun (WGS) entry which is preliminary data.</text>
</comment>
<gene>
    <name evidence="2" type="ORF">EJB05_14757</name>
</gene>
<evidence type="ECO:0000256" key="1">
    <source>
        <dbReference type="SAM" id="MobiDB-lite"/>
    </source>
</evidence>
<feature type="region of interest" description="Disordered" evidence="1">
    <location>
        <begin position="1"/>
        <end position="36"/>
    </location>
</feature>
<name>A0A5J9W161_9POAL</name>
<dbReference type="Gramene" id="TVU41254">
    <property type="protein sequence ID" value="TVU41254"/>
    <property type="gene ID" value="EJB05_14757"/>
</dbReference>
<proteinExistence type="predicted"/>
<reference evidence="2 3" key="1">
    <citation type="journal article" date="2019" name="Sci. Rep.">
        <title>A high-quality genome of Eragrostis curvula grass provides insights into Poaceae evolution and supports new strategies to enhance forage quality.</title>
        <authorList>
            <person name="Carballo J."/>
            <person name="Santos B.A.C.M."/>
            <person name="Zappacosta D."/>
            <person name="Garbus I."/>
            <person name="Selva J.P."/>
            <person name="Gallo C.A."/>
            <person name="Diaz A."/>
            <person name="Albertini E."/>
            <person name="Caccamo M."/>
            <person name="Echenique V."/>
        </authorList>
    </citation>
    <scope>NUCLEOTIDE SEQUENCE [LARGE SCALE GENOMIC DNA]</scope>
    <source>
        <strain evidence="3">cv. Victoria</strain>
        <tissue evidence="2">Leaf</tissue>
    </source>
</reference>
<dbReference type="AlphaFoldDB" id="A0A5J9W161"/>
<feature type="compositionally biased region" description="Basic residues" evidence="1">
    <location>
        <begin position="1"/>
        <end position="22"/>
    </location>
</feature>
<accession>A0A5J9W161</accession>
<sequence>MRQLSQHHHRGLSRRPAIRRQRSPGCRWQSGTAPVHEAATTEVDCVDLARTTTTAGRHPACPVPRPTITGRRKSNTRAQFSFGVTSQQFRLLDSFSAFIPVGEVRVSAANRIDMNNNECVAPVL</sequence>
<protein>
    <submittedName>
        <fullName evidence="2">Uncharacterized protein</fullName>
    </submittedName>
</protein>
<keyword evidence="3" id="KW-1185">Reference proteome</keyword>
<dbReference type="EMBL" id="RWGY01000007">
    <property type="protein sequence ID" value="TVU41254.1"/>
    <property type="molecule type" value="Genomic_DNA"/>
</dbReference>